<gene>
    <name evidence="1" type="ORF">S06H3_25451</name>
</gene>
<evidence type="ECO:0000313" key="1">
    <source>
        <dbReference type="EMBL" id="GAI21572.1"/>
    </source>
</evidence>
<feature type="non-terminal residue" evidence="1">
    <location>
        <position position="83"/>
    </location>
</feature>
<organism evidence="1">
    <name type="scientific">marine sediment metagenome</name>
    <dbReference type="NCBI Taxonomy" id="412755"/>
    <lineage>
        <taxon>unclassified sequences</taxon>
        <taxon>metagenomes</taxon>
        <taxon>ecological metagenomes</taxon>
    </lineage>
</organism>
<dbReference type="EMBL" id="BARV01014650">
    <property type="protein sequence ID" value="GAI21572.1"/>
    <property type="molecule type" value="Genomic_DNA"/>
</dbReference>
<sequence>MSMFLITLAPGEIRVPKEMLEKEFFALMEKEGVSDVEELNKLLDKAVSLKNFLKSEDRVKKVAEFMARHYQENVEPMGYKAFL</sequence>
<dbReference type="AlphaFoldDB" id="X1LQE2"/>
<proteinExistence type="predicted"/>
<comment type="caution">
    <text evidence="1">The sequence shown here is derived from an EMBL/GenBank/DDBJ whole genome shotgun (WGS) entry which is preliminary data.</text>
</comment>
<accession>X1LQE2</accession>
<protein>
    <submittedName>
        <fullName evidence="1">Uncharacterized protein</fullName>
    </submittedName>
</protein>
<reference evidence="1" key="1">
    <citation type="journal article" date="2014" name="Front. Microbiol.">
        <title>High frequency of phylogenetically diverse reductive dehalogenase-homologous genes in deep subseafloor sedimentary metagenomes.</title>
        <authorList>
            <person name="Kawai M."/>
            <person name="Futagami T."/>
            <person name="Toyoda A."/>
            <person name="Takaki Y."/>
            <person name="Nishi S."/>
            <person name="Hori S."/>
            <person name="Arai W."/>
            <person name="Tsubouchi T."/>
            <person name="Morono Y."/>
            <person name="Uchiyama I."/>
            <person name="Ito T."/>
            <person name="Fujiyama A."/>
            <person name="Inagaki F."/>
            <person name="Takami H."/>
        </authorList>
    </citation>
    <scope>NUCLEOTIDE SEQUENCE</scope>
    <source>
        <strain evidence="1">Expedition CK06-06</strain>
    </source>
</reference>
<name>X1LQE2_9ZZZZ</name>